<dbReference type="GO" id="GO:0006310">
    <property type="term" value="P:DNA recombination"/>
    <property type="evidence" value="ECO:0007669"/>
    <property type="project" value="UniProtKB-KW"/>
</dbReference>
<dbReference type="EMBL" id="CP003058">
    <property type="protein sequence ID" value="AEQ22628.1"/>
    <property type="molecule type" value="Genomic_DNA"/>
</dbReference>
<dbReference type="InterPro" id="IPR050090">
    <property type="entry name" value="Tyrosine_recombinase_XerCD"/>
</dbReference>
<keyword evidence="6" id="KW-1185">Reference proteome</keyword>
<dbReference type="Gene3D" id="1.10.150.130">
    <property type="match status" value="1"/>
</dbReference>
<evidence type="ECO:0000256" key="2">
    <source>
        <dbReference type="ARBA" id="ARBA00023125"/>
    </source>
</evidence>
<accession>G4Q2H2</accession>
<evidence type="ECO:0000259" key="4">
    <source>
        <dbReference type="PROSITE" id="PS51898"/>
    </source>
</evidence>
<dbReference type="STRING" id="568816.Acin_1406"/>
<dbReference type="PATRIC" id="fig|568816.4.peg.1363"/>
<protein>
    <submittedName>
        <fullName evidence="5">Site-specific recombinase</fullName>
    </submittedName>
</protein>
<dbReference type="GO" id="GO:0015074">
    <property type="term" value="P:DNA integration"/>
    <property type="evidence" value="ECO:0007669"/>
    <property type="project" value="InterPro"/>
</dbReference>
<comment type="similarity">
    <text evidence="1">Belongs to the 'phage' integrase family.</text>
</comment>
<dbReference type="InterPro" id="IPR028259">
    <property type="entry name" value="AP2-like_int_N"/>
</dbReference>
<dbReference type="InParanoid" id="G4Q2H2"/>
<proteinExistence type="inferred from homology"/>
<dbReference type="Pfam" id="PF14657">
    <property type="entry name" value="Arm-DNA-bind_4"/>
    <property type="match status" value="1"/>
</dbReference>
<feature type="domain" description="Tyr recombinase" evidence="4">
    <location>
        <begin position="166"/>
        <end position="349"/>
    </location>
</feature>
<dbReference type="InterPro" id="IPR013762">
    <property type="entry name" value="Integrase-like_cat_sf"/>
</dbReference>
<reference evidence="5 6" key="1">
    <citation type="journal article" date="2011" name="J. Bacteriol.">
        <title>Complete genome sequence of Acidaminococcus intestini RYC-MR95, a Gram-negative bacterium from the phylum Firmicutes.</title>
        <authorList>
            <person name="D'Auria G."/>
            <person name="Galan J.C."/>
            <person name="Rodriguez-Alcayna M."/>
            <person name="Moya A."/>
            <person name="Baquero F."/>
            <person name="Latorre A."/>
        </authorList>
    </citation>
    <scope>NUCLEOTIDE SEQUENCE [LARGE SCALE GENOMIC DNA]</scope>
    <source>
        <strain evidence="5 6">RyC-MR95</strain>
    </source>
</reference>
<name>G4Q2H2_ACIIR</name>
<dbReference type="PANTHER" id="PTHR30349">
    <property type="entry name" value="PHAGE INTEGRASE-RELATED"/>
    <property type="match status" value="1"/>
</dbReference>
<dbReference type="PROSITE" id="PS51898">
    <property type="entry name" value="TYR_RECOMBINASE"/>
    <property type="match status" value="1"/>
</dbReference>
<evidence type="ECO:0000313" key="6">
    <source>
        <dbReference type="Proteomes" id="UP000007093"/>
    </source>
</evidence>
<dbReference type="AlphaFoldDB" id="G4Q2H2"/>
<dbReference type="KEGG" id="ain:Acin_1406"/>
<keyword evidence="3" id="KW-0233">DNA recombination</keyword>
<dbReference type="CDD" id="cd01189">
    <property type="entry name" value="INT_ICEBs1_C_like"/>
    <property type="match status" value="1"/>
</dbReference>
<dbReference type="RefSeq" id="WP_014128641.1">
    <property type="nucleotide sequence ID" value="NC_016077.1"/>
</dbReference>
<dbReference type="eggNOG" id="COG0582">
    <property type="taxonomic scope" value="Bacteria"/>
</dbReference>
<gene>
    <name evidence="5" type="ordered locus">Acin_1406</name>
</gene>
<dbReference type="PANTHER" id="PTHR30349:SF64">
    <property type="entry name" value="PROPHAGE INTEGRASE INTD-RELATED"/>
    <property type="match status" value="1"/>
</dbReference>
<dbReference type="Proteomes" id="UP000007093">
    <property type="component" value="Chromosome"/>
</dbReference>
<dbReference type="InterPro" id="IPR010998">
    <property type="entry name" value="Integrase_recombinase_N"/>
</dbReference>
<keyword evidence="2" id="KW-0238">DNA-binding</keyword>
<evidence type="ECO:0000256" key="1">
    <source>
        <dbReference type="ARBA" id="ARBA00008857"/>
    </source>
</evidence>
<sequence length="355" mass="40183">MEYTFSYREKNGGVCLILSYKIGAKWRQKTKQGFKNQREARRYQDELLAQVKELEGLTDDATLINITLQQFLPIFMRDKKEFLAPNTLKNYALALKKMGNLATVPIRDITTANLTNALMQIEGKASSKRAHLRCISPVLEHAKEIYKIIPSNPAKGIKLPQSKNPTILRAFTKEELSKLQDIVEFNPIYSLVITLAANTGMRFGEIYGLPWNAIDWFKKTITITQQYTLIGQNSYGIGPCKTRNSHRTIPASPLVLQKLKKWRDTRQMEITGTVFPIDKGHSVQTELNRVIGRNFPGRSIHALRHTFATLLLSRTGDINLVAHVLGDTVATVCKVYVNYTDDINKVAAKAIESLY</sequence>
<dbReference type="HOGENOM" id="CLU_027562_17_0_9"/>
<evidence type="ECO:0000313" key="5">
    <source>
        <dbReference type="EMBL" id="AEQ22628.1"/>
    </source>
</evidence>
<dbReference type="SUPFAM" id="SSF56349">
    <property type="entry name" value="DNA breaking-rejoining enzymes"/>
    <property type="match status" value="1"/>
</dbReference>
<dbReference type="GO" id="GO:0003677">
    <property type="term" value="F:DNA binding"/>
    <property type="evidence" value="ECO:0007669"/>
    <property type="project" value="UniProtKB-KW"/>
</dbReference>
<organism evidence="5 6">
    <name type="scientific">Acidaminococcus intestini (strain RyC-MR95)</name>
    <dbReference type="NCBI Taxonomy" id="568816"/>
    <lineage>
        <taxon>Bacteria</taxon>
        <taxon>Bacillati</taxon>
        <taxon>Bacillota</taxon>
        <taxon>Negativicutes</taxon>
        <taxon>Acidaminococcales</taxon>
        <taxon>Acidaminococcaceae</taxon>
        <taxon>Acidaminococcus</taxon>
    </lineage>
</organism>
<dbReference type="Gene3D" id="1.10.443.10">
    <property type="entry name" value="Intergrase catalytic core"/>
    <property type="match status" value="1"/>
</dbReference>
<dbReference type="InterPro" id="IPR002104">
    <property type="entry name" value="Integrase_catalytic"/>
</dbReference>
<evidence type="ECO:0000256" key="3">
    <source>
        <dbReference type="ARBA" id="ARBA00023172"/>
    </source>
</evidence>
<dbReference type="InterPro" id="IPR011010">
    <property type="entry name" value="DNA_brk_join_enz"/>
</dbReference>
<dbReference type="Pfam" id="PF00589">
    <property type="entry name" value="Phage_integrase"/>
    <property type="match status" value="1"/>
</dbReference>